<feature type="transmembrane region" description="Helical" evidence="5">
    <location>
        <begin position="109"/>
        <end position="127"/>
    </location>
</feature>
<dbReference type="SUPFAM" id="SSF81321">
    <property type="entry name" value="Family A G protein-coupled receptor-like"/>
    <property type="match status" value="2"/>
</dbReference>
<dbReference type="PhylomeDB" id="A0A0A2KZU7"/>
<proteinExistence type="predicted"/>
<comment type="caution">
    <text evidence="7">The sequence shown here is derived from an EMBL/GenBank/DDBJ whole genome shotgun (WGS) entry which is preliminary data.</text>
</comment>
<feature type="transmembrane region" description="Helical" evidence="5">
    <location>
        <begin position="251"/>
        <end position="273"/>
    </location>
</feature>
<feature type="transmembrane region" description="Helical" evidence="5">
    <location>
        <begin position="293"/>
        <end position="315"/>
    </location>
</feature>
<keyword evidence="4 5" id="KW-0472">Membrane</keyword>
<dbReference type="HOGENOM" id="CLU_024810_3_1_1"/>
<dbReference type="Gene3D" id="1.20.1070.10">
    <property type="entry name" value="Rhodopsin 7-helix transmembrane proteins"/>
    <property type="match status" value="1"/>
</dbReference>
<evidence type="ECO:0000259" key="6">
    <source>
        <dbReference type="PROSITE" id="PS50261"/>
    </source>
</evidence>
<evidence type="ECO:0000256" key="3">
    <source>
        <dbReference type="ARBA" id="ARBA00022989"/>
    </source>
</evidence>
<accession>A0A0A2KZU7</accession>
<dbReference type="Proteomes" id="UP000030104">
    <property type="component" value="Unassembled WGS sequence"/>
</dbReference>
<dbReference type="GO" id="GO:0007166">
    <property type="term" value="P:cell surface receptor signaling pathway"/>
    <property type="evidence" value="ECO:0007669"/>
    <property type="project" value="InterPro"/>
</dbReference>
<sequence>MLGKWVNDDSSCESGRFHRFLSLARTAPPSSKCNFNVLPGLPGKSHLHPSSLSFLRYRIGGHGILIEPHGPRNISQHARRPLGHDIMAPAPSQRQLAAISVTERVCSSISLIGTFIIITSFIGSRSFRKPINRLVFYASWGNMMANIATMISQSGIHAGARSPLCQVQAFLIQWFMPADALWAFAMACNVYLTFCRTEGWYFTTKNRQDPDRTIKASQWDTSILVHTSIRQSDTFFHKYNSEQLRQIEWKYVVCCYGFPFIPSFIYFFIYTQARGWVYGTAILWCWVALPWDYLRIAVFYGPVWFVIFLTFAIYLRAGSVIYKKHRELRNLSGIESLGSDTQPDGPLVTHAGIQITSEIACFVPVHRSLSARDVPTRSFTASSFTPCSIPPEGGPIDSFSMLQNLEESSSPIQDSCRPWPDPSPLRAEVSAKAARHECGDSYTQRRKAIEASCAAWAYTKYAMLFFIALLVTWVPSTVNRVYAFARPDDYSFGLFYASSFVLPLQGFWNSLIYVSISWPAFKTLWRDLRSRSTGLPNI</sequence>
<feature type="transmembrane region" description="Helical" evidence="5">
    <location>
        <begin position="494"/>
        <end position="521"/>
    </location>
</feature>
<reference evidence="7 8" key="1">
    <citation type="journal article" date="2015" name="Mol. Plant Microbe Interact.">
        <title>Genome, transcriptome, and functional analyses of Penicillium expansum provide new insights into secondary metabolism and pathogenicity.</title>
        <authorList>
            <person name="Ballester A.R."/>
            <person name="Marcet-Houben M."/>
            <person name="Levin E."/>
            <person name="Sela N."/>
            <person name="Selma-Lazaro C."/>
            <person name="Carmona L."/>
            <person name="Wisniewski M."/>
            <person name="Droby S."/>
            <person name="Gonzalez-Candelas L."/>
            <person name="Gabaldon T."/>
        </authorList>
    </citation>
    <scope>NUCLEOTIDE SEQUENCE [LARGE SCALE GENOMIC DNA]</scope>
    <source>
        <strain evidence="7 8">PHI-1</strain>
    </source>
</reference>
<dbReference type="InterPro" id="IPR017981">
    <property type="entry name" value="GPCR_2-like_7TM"/>
</dbReference>
<dbReference type="PANTHER" id="PTHR23112">
    <property type="entry name" value="G PROTEIN-COUPLED RECEPTOR 157-RELATED"/>
    <property type="match status" value="1"/>
</dbReference>
<evidence type="ECO:0000313" key="7">
    <source>
        <dbReference type="EMBL" id="KGO72426.1"/>
    </source>
</evidence>
<organism evidence="7 8">
    <name type="scientific">Penicillium italicum</name>
    <name type="common">Blue mold</name>
    <dbReference type="NCBI Taxonomy" id="40296"/>
    <lineage>
        <taxon>Eukaryota</taxon>
        <taxon>Fungi</taxon>
        <taxon>Dikarya</taxon>
        <taxon>Ascomycota</taxon>
        <taxon>Pezizomycotina</taxon>
        <taxon>Eurotiomycetes</taxon>
        <taxon>Eurotiomycetidae</taxon>
        <taxon>Eurotiales</taxon>
        <taxon>Aspergillaceae</taxon>
        <taxon>Penicillium</taxon>
    </lineage>
</organism>
<feature type="transmembrane region" description="Helical" evidence="5">
    <location>
        <begin position="171"/>
        <end position="192"/>
    </location>
</feature>
<dbReference type="OMA" id="QVFMQGD"/>
<feature type="domain" description="G-protein coupled receptors family 2 profile 2" evidence="6">
    <location>
        <begin position="99"/>
        <end position="326"/>
    </location>
</feature>
<feature type="transmembrane region" description="Helical" evidence="5">
    <location>
        <begin position="455"/>
        <end position="474"/>
    </location>
</feature>
<dbReference type="EMBL" id="JQGA01000883">
    <property type="protein sequence ID" value="KGO72426.1"/>
    <property type="molecule type" value="Genomic_DNA"/>
</dbReference>
<keyword evidence="8" id="KW-1185">Reference proteome</keyword>
<name>A0A0A2KZU7_PENIT</name>
<dbReference type="GO" id="GO:0007189">
    <property type="term" value="P:adenylate cyclase-activating G protein-coupled receptor signaling pathway"/>
    <property type="evidence" value="ECO:0007669"/>
    <property type="project" value="TreeGrafter"/>
</dbReference>
<protein>
    <recommendedName>
        <fullName evidence="6">G-protein coupled receptors family 2 profile 2 domain-containing protein</fullName>
    </recommendedName>
</protein>
<dbReference type="AlphaFoldDB" id="A0A0A2KZU7"/>
<gene>
    <name evidence="7" type="ORF">PITC_069490</name>
</gene>
<dbReference type="OrthoDB" id="18453at2759"/>
<evidence type="ECO:0000256" key="1">
    <source>
        <dbReference type="ARBA" id="ARBA00004141"/>
    </source>
</evidence>
<dbReference type="PANTHER" id="PTHR23112:SF0">
    <property type="entry name" value="TRANSMEMBRANE PROTEIN 116"/>
    <property type="match status" value="1"/>
</dbReference>
<dbReference type="GO" id="GO:0005886">
    <property type="term" value="C:plasma membrane"/>
    <property type="evidence" value="ECO:0007669"/>
    <property type="project" value="TreeGrafter"/>
</dbReference>
<evidence type="ECO:0000313" key="8">
    <source>
        <dbReference type="Proteomes" id="UP000030104"/>
    </source>
</evidence>
<comment type="subcellular location">
    <subcellularLocation>
        <location evidence="1">Membrane</location>
        <topology evidence="1">Multi-pass membrane protein</topology>
    </subcellularLocation>
</comment>
<evidence type="ECO:0000256" key="5">
    <source>
        <dbReference type="SAM" id="Phobius"/>
    </source>
</evidence>
<keyword evidence="2 5" id="KW-0812">Transmembrane</keyword>
<dbReference type="GO" id="GO:0004930">
    <property type="term" value="F:G protein-coupled receptor activity"/>
    <property type="evidence" value="ECO:0007669"/>
    <property type="project" value="TreeGrafter"/>
</dbReference>
<dbReference type="STRING" id="40296.A0A0A2KZU7"/>
<keyword evidence="3 5" id="KW-1133">Transmembrane helix</keyword>
<dbReference type="PROSITE" id="PS50261">
    <property type="entry name" value="G_PROTEIN_RECEP_F2_4"/>
    <property type="match status" value="1"/>
</dbReference>
<evidence type="ECO:0000256" key="2">
    <source>
        <dbReference type="ARBA" id="ARBA00022692"/>
    </source>
</evidence>
<feature type="transmembrane region" description="Helical" evidence="5">
    <location>
        <begin position="134"/>
        <end position="151"/>
    </location>
</feature>
<evidence type="ECO:0000256" key="4">
    <source>
        <dbReference type="ARBA" id="ARBA00023136"/>
    </source>
</evidence>